<keyword evidence="3 5" id="KW-1133">Transmembrane helix</keyword>
<dbReference type="EMBL" id="PVNK01000255">
    <property type="protein sequence ID" value="PRP91139.1"/>
    <property type="molecule type" value="Genomic_DNA"/>
</dbReference>
<dbReference type="Gene3D" id="2.30.30.60">
    <property type="match status" value="1"/>
</dbReference>
<feature type="domain" description="Mechanosensitive ion channel MscS" evidence="6">
    <location>
        <begin position="42"/>
        <end position="89"/>
    </location>
</feature>
<keyword evidence="8" id="KW-1185">Reference proteome</keyword>
<evidence type="ECO:0000313" key="7">
    <source>
        <dbReference type="EMBL" id="PRP91139.1"/>
    </source>
</evidence>
<dbReference type="GO" id="GO:0016020">
    <property type="term" value="C:membrane"/>
    <property type="evidence" value="ECO:0007669"/>
    <property type="project" value="UniProtKB-SubCell"/>
</dbReference>
<keyword evidence="4 5" id="KW-0472">Membrane</keyword>
<evidence type="ECO:0000256" key="1">
    <source>
        <dbReference type="ARBA" id="ARBA00004370"/>
    </source>
</evidence>
<dbReference type="OrthoDB" id="9775207at2"/>
<gene>
    <name evidence="7" type="ORF">ENSA5_57990</name>
</gene>
<name>A0A2S9XE50_9BACT</name>
<evidence type="ECO:0000313" key="8">
    <source>
        <dbReference type="Proteomes" id="UP000237968"/>
    </source>
</evidence>
<proteinExistence type="predicted"/>
<dbReference type="InterPro" id="IPR023408">
    <property type="entry name" value="MscS_beta-dom_sf"/>
</dbReference>
<accession>A0A2S9XE50</accession>
<organism evidence="7 8">
    <name type="scientific">Enhygromyxa salina</name>
    <dbReference type="NCBI Taxonomy" id="215803"/>
    <lineage>
        <taxon>Bacteria</taxon>
        <taxon>Pseudomonadati</taxon>
        <taxon>Myxococcota</taxon>
        <taxon>Polyangia</taxon>
        <taxon>Nannocystales</taxon>
        <taxon>Nannocystaceae</taxon>
        <taxon>Enhygromyxa</taxon>
    </lineage>
</organism>
<dbReference type="SUPFAM" id="SSF50182">
    <property type="entry name" value="Sm-like ribonucleoproteins"/>
    <property type="match status" value="1"/>
</dbReference>
<comment type="caution">
    <text evidence="7">The sequence shown here is derived from an EMBL/GenBank/DDBJ whole genome shotgun (WGS) entry which is preliminary data.</text>
</comment>
<protein>
    <recommendedName>
        <fullName evidence="6">Mechanosensitive ion channel MscS domain-containing protein</fullName>
    </recommendedName>
</protein>
<feature type="transmembrane region" description="Helical" evidence="5">
    <location>
        <begin position="6"/>
        <end position="28"/>
    </location>
</feature>
<dbReference type="InterPro" id="IPR006685">
    <property type="entry name" value="MscS_channel_2nd"/>
</dbReference>
<dbReference type="InterPro" id="IPR010920">
    <property type="entry name" value="LSM_dom_sf"/>
</dbReference>
<dbReference type="Proteomes" id="UP000237968">
    <property type="component" value="Unassembled WGS sequence"/>
</dbReference>
<sequence length="105" mass="12094">MLVACHFGSGAWIAFAIILSVVVGFLMVDRSRRRPSAARRGRYQVGDRIEIDERTRGRVIHVGRRWTRLRSPEGAEYWVPDRMMNKATVCEQGPADGRTTKQYWT</sequence>
<comment type="subcellular location">
    <subcellularLocation>
        <location evidence="1">Membrane</location>
    </subcellularLocation>
</comment>
<evidence type="ECO:0000259" key="6">
    <source>
        <dbReference type="Pfam" id="PF00924"/>
    </source>
</evidence>
<dbReference type="RefSeq" id="WP_106395007.1">
    <property type="nucleotide sequence ID" value="NZ_PVNK01000255.1"/>
</dbReference>
<keyword evidence="2 5" id="KW-0812">Transmembrane</keyword>
<reference evidence="7 8" key="1">
    <citation type="submission" date="2018-03" db="EMBL/GenBank/DDBJ databases">
        <title>Draft Genome Sequences of the Obligatory Marine Myxobacteria Enhygromyxa salina SWB005.</title>
        <authorList>
            <person name="Poehlein A."/>
            <person name="Moghaddam J.A."/>
            <person name="Harms H."/>
            <person name="Alanjari M."/>
            <person name="Koenig G.M."/>
            <person name="Daniel R."/>
            <person name="Schaeberle T.F."/>
        </authorList>
    </citation>
    <scope>NUCLEOTIDE SEQUENCE [LARGE SCALE GENOMIC DNA]</scope>
    <source>
        <strain evidence="7 8">SWB005</strain>
    </source>
</reference>
<evidence type="ECO:0000256" key="3">
    <source>
        <dbReference type="ARBA" id="ARBA00022989"/>
    </source>
</evidence>
<evidence type="ECO:0000256" key="4">
    <source>
        <dbReference type="ARBA" id="ARBA00023136"/>
    </source>
</evidence>
<dbReference type="AlphaFoldDB" id="A0A2S9XE50"/>
<dbReference type="GO" id="GO:0008381">
    <property type="term" value="F:mechanosensitive monoatomic ion channel activity"/>
    <property type="evidence" value="ECO:0007669"/>
    <property type="project" value="UniProtKB-ARBA"/>
</dbReference>
<dbReference type="Pfam" id="PF00924">
    <property type="entry name" value="MS_channel_2nd"/>
    <property type="match status" value="1"/>
</dbReference>
<evidence type="ECO:0000256" key="2">
    <source>
        <dbReference type="ARBA" id="ARBA00022692"/>
    </source>
</evidence>
<evidence type="ECO:0000256" key="5">
    <source>
        <dbReference type="SAM" id="Phobius"/>
    </source>
</evidence>